<gene>
    <name evidence="2" type="ordered locus">CENSYa_0423</name>
</gene>
<evidence type="ECO:0000313" key="2">
    <source>
        <dbReference type="EMBL" id="ABK77058.1"/>
    </source>
</evidence>
<accession>A0RUP1</accession>
<reference evidence="2 3" key="1">
    <citation type="journal article" date="2006" name="Proc. Natl. Acad. Sci. U.S.A.">
        <title>Genomic analysis of the uncultivated marine crenarchaeote Cenarchaeum symbiosum.</title>
        <authorList>
            <person name="Hallam S.J."/>
            <person name="Konstantinidis K.T."/>
            <person name="Putnam N."/>
            <person name="Schleper C."/>
            <person name="Watanabe Y."/>
            <person name="Sugahara J."/>
            <person name="Preston C."/>
            <person name="de la Torre J."/>
            <person name="Richardson P.M."/>
            <person name="DeLong E.F."/>
        </authorList>
    </citation>
    <scope>NUCLEOTIDE SEQUENCE [LARGE SCALE GENOMIC DNA]</scope>
    <source>
        <strain evidence="3">A</strain>
    </source>
</reference>
<name>A0RUP1_CENSY</name>
<dbReference type="HOGENOM" id="CLU_2353097_0_0_2"/>
<dbReference type="Proteomes" id="UP000000758">
    <property type="component" value="Chromosome"/>
</dbReference>
<evidence type="ECO:0000313" key="3">
    <source>
        <dbReference type="Proteomes" id="UP000000758"/>
    </source>
</evidence>
<protein>
    <submittedName>
        <fullName evidence="2">Uncharacterized protein</fullName>
    </submittedName>
</protein>
<dbReference type="EMBL" id="DP000238">
    <property type="protein sequence ID" value="ABK77058.1"/>
    <property type="molecule type" value="Genomic_DNA"/>
</dbReference>
<feature type="region of interest" description="Disordered" evidence="1">
    <location>
        <begin position="1"/>
        <end position="42"/>
    </location>
</feature>
<dbReference type="KEGG" id="csy:CENSYa_0423"/>
<evidence type="ECO:0000256" key="1">
    <source>
        <dbReference type="SAM" id="MobiDB-lite"/>
    </source>
</evidence>
<organism evidence="2 3">
    <name type="scientific">Cenarchaeum symbiosum (strain A)</name>
    <dbReference type="NCBI Taxonomy" id="414004"/>
    <lineage>
        <taxon>Archaea</taxon>
        <taxon>Nitrososphaerota</taxon>
        <taxon>Candidatus Cenarchaeales</taxon>
        <taxon>Candidatus Cenarchaeaceae</taxon>
        <taxon>Candidatus Cenarchaeum</taxon>
    </lineage>
</organism>
<proteinExistence type="predicted"/>
<dbReference type="EnsemblBacteria" id="ABK77058">
    <property type="protein sequence ID" value="ABK77058"/>
    <property type="gene ID" value="CENSYa_0423"/>
</dbReference>
<dbReference type="AlphaFoldDB" id="A0RUP1"/>
<sequence length="96" mass="10768">MPTATPRAARKSRPRGASPADRRRGRAPRIAQPVSPRRISCRPPRLGALRQRILLQGSEPPHWIRSPRLKRHPAGGSYRIVWRSWSGSAFHLPSPG</sequence>
<dbReference type="STRING" id="414004.CENSYa_0423"/>
<keyword evidence="3" id="KW-1185">Reference proteome</keyword>